<evidence type="ECO:0000313" key="4">
    <source>
        <dbReference type="Proteomes" id="UP000006038"/>
    </source>
</evidence>
<dbReference type="Proteomes" id="UP000006038">
    <property type="component" value="Unassembled WGS sequence"/>
</dbReference>
<feature type="signal peptide" evidence="2">
    <location>
        <begin position="1"/>
        <end position="25"/>
    </location>
</feature>
<dbReference type="EnsemblPlants" id="OB02G10840.1">
    <property type="protein sequence ID" value="OB02G10840.1"/>
    <property type="gene ID" value="OB02G10840"/>
</dbReference>
<feature type="compositionally biased region" description="Acidic residues" evidence="1">
    <location>
        <begin position="174"/>
        <end position="183"/>
    </location>
</feature>
<protein>
    <submittedName>
        <fullName evidence="3">Uncharacterized protein</fullName>
    </submittedName>
</protein>
<keyword evidence="2" id="KW-0732">Signal</keyword>
<feature type="region of interest" description="Disordered" evidence="1">
    <location>
        <begin position="37"/>
        <end position="183"/>
    </location>
</feature>
<dbReference type="AlphaFoldDB" id="J3L8W7"/>
<feature type="compositionally biased region" description="Basic and acidic residues" evidence="1">
    <location>
        <begin position="37"/>
        <end position="51"/>
    </location>
</feature>
<dbReference type="HOGENOM" id="CLU_1241765_0_0_1"/>
<feature type="compositionally biased region" description="Basic and acidic residues" evidence="1">
    <location>
        <begin position="62"/>
        <end position="73"/>
    </location>
</feature>
<accession>J3L8W7</accession>
<feature type="chain" id="PRO_5003773596" evidence="2">
    <location>
        <begin position="26"/>
        <end position="223"/>
    </location>
</feature>
<organism evidence="3">
    <name type="scientific">Oryza brachyantha</name>
    <name type="common">malo sina</name>
    <dbReference type="NCBI Taxonomy" id="4533"/>
    <lineage>
        <taxon>Eukaryota</taxon>
        <taxon>Viridiplantae</taxon>
        <taxon>Streptophyta</taxon>
        <taxon>Embryophyta</taxon>
        <taxon>Tracheophyta</taxon>
        <taxon>Spermatophyta</taxon>
        <taxon>Magnoliopsida</taxon>
        <taxon>Liliopsida</taxon>
        <taxon>Poales</taxon>
        <taxon>Poaceae</taxon>
        <taxon>BOP clade</taxon>
        <taxon>Oryzoideae</taxon>
        <taxon>Oryzeae</taxon>
        <taxon>Oryzinae</taxon>
        <taxon>Oryza</taxon>
    </lineage>
</organism>
<reference evidence="3" key="1">
    <citation type="submission" date="2013-04" db="UniProtKB">
        <authorList>
            <consortium name="EnsemblPlants"/>
        </authorList>
    </citation>
    <scope>IDENTIFICATION</scope>
</reference>
<keyword evidence="4" id="KW-1185">Reference proteome</keyword>
<evidence type="ECO:0000256" key="1">
    <source>
        <dbReference type="SAM" id="MobiDB-lite"/>
    </source>
</evidence>
<sequence length="223" mass="22170">MEALALLLVAPLGAVVVLLLGAGVGREEHGAPLREVDENHGQRARHDHDAHVLQAGARGVPRRGEEEQLREPCAEVAAGAGHAGDDAERAAGDERDDAEDGAAGGLGAEGEEDHADDGGREGGGAAEQEAEGAAGGLEEPDVPETGAHAEVARAEVGEEAAGGTRDDVGHAEGGGDDAGDAEVEVEAVVEVLGDDVVGGELDAHGIAVEEDEDPGAVVGDGVP</sequence>
<proteinExistence type="predicted"/>
<name>J3L8W7_ORYBR</name>
<dbReference type="Gramene" id="OB02G10840.1">
    <property type="protein sequence ID" value="OB02G10840.1"/>
    <property type="gene ID" value="OB02G10840"/>
</dbReference>
<feature type="compositionally biased region" description="Basic and acidic residues" evidence="1">
    <location>
        <begin position="83"/>
        <end position="93"/>
    </location>
</feature>
<evidence type="ECO:0000313" key="3">
    <source>
        <dbReference type="EnsemblPlants" id="OB02G10840.1"/>
    </source>
</evidence>
<evidence type="ECO:0000256" key="2">
    <source>
        <dbReference type="SAM" id="SignalP"/>
    </source>
</evidence>